<gene>
    <name evidence="1" type="ORF">GMARGA_LOCUS13903</name>
</gene>
<feature type="non-terminal residue" evidence="1">
    <location>
        <position position="44"/>
    </location>
</feature>
<organism evidence="1 2">
    <name type="scientific">Gigaspora margarita</name>
    <dbReference type="NCBI Taxonomy" id="4874"/>
    <lineage>
        <taxon>Eukaryota</taxon>
        <taxon>Fungi</taxon>
        <taxon>Fungi incertae sedis</taxon>
        <taxon>Mucoromycota</taxon>
        <taxon>Glomeromycotina</taxon>
        <taxon>Glomeromycetes</taxon>
        <taxon>Diversisporales</taxon>
        <taxon>Gigasporaceae</taxon>
        <taxon>Gigaspora</taxon>
    </lineage>
</organism>
<evidence type="ECO:0000313" key="2">
    <source>
        <dbReference type="Proteomes" id="UP000789901"/>
    </source>
</evidence>
<sequence>MLDLKCVKGEELFIESKIKEDNKLVSDRKKIIDRNDASDVYHNE</sequence>
<comment type="caution">
    <text evidence="1">The sequence shown here is derived from an EMBL/GenBank/DDBJ whole genome shotgun (WGS) entry which is preliminary data.</text>
</comment>
<accession>A0ABN7V4K4</accession>
<dbReference type="Proteomes" id="UP000789901">
    <property type="component" value="Unassembled WGS sequence"/>
</dbReference>
<proteinExistence type="predicted"/>
<protein>
    <submittedName>
        <fullName evidence="1">2976_t:CDS:1</fullName>
    </submittedName>
</protein>
<reference evidence="1 2" key="1">
    <citation type="submission" date="2021-06" db="EMBL/GenBank/DDBJ databases">
        <authorList>
            <person name="Kallberg Y."/>
            <person name="Tangrot J."/>
            <person name="Rosling A."/>
        </authorList>
    </citation>
    <scope>NUCLEOTIDE SEQUENCE [LARGE SCALE GENOMIC DNA]</scope>
    <source>
        <strain evidence="1 2">120-4 pot B 10/14</strain>
    </source>
</reference>
<keyword evidence="2" id="KW-1185">Reference proteome</keyword>
<dbReference type="EMBL" id="CAJVQB010009007">
    <property type="protein sequence ID" value="CAG8725619.1"/>
    <property type="molecule type" value="Genomic_DNA"/>
</dbReference>
<name>A0ABN7V4K4_GIGMA</name>
<evidence type="ECO:0000313" key="1">
    <source>
        <dbReference type="EMBL" id="CAG8725619.1"/>
    </source>
</evidence>